<protein>
    <submittedName>
        <fullName evidence="1">Uncharacterized protein</fullName>
    </submittedName>
</protein>
<accession>A0A0E9W2B6</accession>
<dbReference type="AlphaFoldDB" id="A0A0E9W2B6"/>
<evidence type="ECO:0000313" key="1">
    <source>
        <dbReference type="EMBL" id="JAH84492.1"/>
    </source>
</evidence>
<organism evidence="1">
    <name type="scientific">Anguilla anguilla</name>
    <name type="common">European freshwater eel</name>
    <name type="synonym">Muraena anguilla</name>
    <dbReference type="NCBI Taxonomy" id="7936"/>
    <lineage>
        <taxon>Eukaryota</taxon>
        <taxon>Metazoa</taxon>
        <taxon>Chordata</taxon>
        <taxon>Craniata</taxon>
        <taxon>Vertebrata</taxon>
        <taxon>Euteleostomi</taxon>
        <taxon>Actinopterygii</taxon>
        <taxon>Neopterygii</taxon>
        <taxon>Teleostei</taxon>
        <taxon>Anguilliformes</taxon>
        <taxon>Anguillidae</taxon>
        <taxon>Anguilla</taxon>
    </lineage>
</organism>
<name>A0A0E9W2B6_ANGAN</name>
<proteinExistence type="predicted"/>
<reference evidence="1" key="1">
    <citation type="submission" date="2014-11" db="EMBL/GenBank/DDBJ databases">
        <authorList>
            <person name="Amaro Gonzalez C."/>
        </authorList>
    </citation>
    <scope>NUCLEOTIDE SEQUENCE</scope>
</reference>
<reference evidence="1" key="2">
    <citation type="journal article" date="2015" name="Fish Shellfish Immunol.">
        <title>Early steps in the European eel (Anguilla anguilla)-Vibrio vulnificus interaction in the gills: Role of the RtxA13 toxin.</title>
        <authorList>
            <person name="Callol A."/>
            <person name="Pajuelo D."/>
            <person name="Ebbesson L."/>
            <person name="Teles M."/>
            <person name="MacKenzie S."/>
            <person name="Amaro C."/>
        </authorList>
    </citation>
    <scope>NUCLEOTIDE SEQUENCE</scope>
</reference>
<sequence length="25" mass="2775">MDPPGSCDCKTLCCYANHRDKVSCQ</sequence>
<dbReference type="EMBL" id="GBXM01024085">
    <property type="protein sequence ID" value="JAH84492.1"/>
    <property type="molecule type" value="Transcribed_RNA"/>
</dbReference>